<sequence>MVLTENSRLGIANTTPQTELDVNGDITTRNIIFNDRSSSPVGNFKIKKYVGGFFDDSATISDWNQVCKITVNSSDTYGWIKGDIVIASHSELGVIPILLFYRVLATGVISIQFSTHHQAHTFSPSVAGLRCYMSQTNNEIYLVTHFTDSGYNGVSWDLLSCEDDINIYFPWSPLSIDVSGLTHITESSLQTIKPTHWIT</sequence>
<accession>A0A9P1NZ29</accession>
<evidence type="ECO:0000313" key="1">
    <source>
        <dbReference type="EMBL" id="CDM93220.1"/>
    </source>
</evidence>
<gene>
    <name evidence="1" type="ORF">ARTHRO_10893</name>
</gene>
<dbReference type="AlphaFoldDB" id="A0A9P1NZ29"/>
<proteinExistence type="predicted"/>
<reference evidence="1 2" key="1">
    <citation type="submission" date="2014-02" db="EMBL/GenBank/DDBJ databases">
        <authorList>
            <person name="Genoscope - CEA"/>
        </authorList>
    </citation>
    <scope>NUCLEOTIDE SEQUENCE [LARGE SCALE GENOMIC DNA]</scope>
    <source>
        <strain evidence="1 2">PCC 8005</strain>
    </source>
</reference>
<dbReference type="Proteomes" id="UP000032946">
    <property type="component" value="Chromosome"/>
</dbReference>
<protein>
    <submittedName>
        <fullName evidence="1">Uncharacterized protein</fullName>
    </submittedName>
</protein>
<dbReference type="EMBL" id="FO818640">
    <property type="protein sequence ID" value="CDM93220.1"/>
    <property type="molecule type" value="Genomic_DNA"/>
</dbReference>
<organism evidence="1 2">
    <name type="scientific">Limnospira indica PCC 8005</name>
    <dbReference type="NCBI Taxonomy" id="376219"/>
    <lineage>
        <taxon>Bacteria</taxon>
        <taxon>Bacillati</taxon>
        <taxon>Cyanobacteriota</taxon>
        <taxon>Cyanophyceae</taxon>
        <taxon>Oscillatoriophycideae</taxon>
        <taxon>Oscillatoriales</taxon>
        <taxon>Sirenicapillariaceae</taxon>
        <taxon>Limnospira</taxon>
    </lineage>
</organism>
<keyword evidence="2" id="KW-1185">Reference proteome</keyword>
<evidence type="ECO:0000313" key="2">
    <source>
        <dbReference type="Proteomes" id="UP000032946"/>
    </source>
</evidence>
<name>A0A9P1NZ29_9CYAN</name>
<dbReference type="RefSeq" id="WP_048894914.1">
    <property type="nucleotide sequence ID" value="NZ_FO818640.1"/>
</dbReference>